<dbReference type="OrthoDB" id="47801at2759"/>
<dbReference type="InterPro" id="IPR016135">
    <property type="entry name" value="UBQ-conjugating_enzyme/RWD"/>
</dbReference>
<gene>
    <name evidence="4" type="ORF">TSOC_014576</name>
</gene>
<dbReference type="InterPro" id="IPR000608">
    <property type="entry name" value="UBC"/>
</dbReference>
<feature type="domain" description="UBC core" evidence="3">
    <location>
        <begin position="25"/>
        <end position="91"/>
    </location>
</feature>
<comment type="caution">
    <text evidence="4">The sequence shown here is derived from an EMBL/GenBank/DDBJ whole genome shotgun (WGS) entry which is preliminary data.</text>
</comment>
<dbReference type="Proteomes" id="UP000236333">
    <property type="component" value="Unassembled WGS sequence"/>
</dbReference>
<proteinExistence type="predicted"/>
<name>A0A2J7ZH95_9CHLO</name>
<evidence type="ECO:0000256" key="1">
    <source>
        <dbReference type="ARBA" id="ARBA00022679"/>
    </source>
</evidence>
<keyword evidence="1" id="KW-0808">Transferase</keyword>
<keyword evidence="2" id="KW-0833">Ubl conjugation pathway</keyword>
<dbReference type="Gene3D" id="3.10.110.10">
    <property type="entry name" value="Ubiquitin Conjugating Enzyme"/>
    <property type="match status" value="1"/>
</dbReference>
<dbReference type="PROSITE" id="PS50127">
    <property type="entry name" value="UBC_2"/>
    <property type="match status" value="1"/>
</dbReference>
<dbReference type="SUPFAM" id="SSF54495">
    <property type="entry name" value="UBC-like"/>
    <property type="match status" value="1"/>
</dbReference>
<evidence type="ECO:0000313" key="5">
    <source>
        <dbReference type="Proteomes" id="UP000236333"/>
    </source>
</evidence>
<dbReference type="PANTHER" id="PTHR46116:SF39">
    <property type="entry name" value="BACULOVIRAL IAP REPEAT-CONTAINING PROTEIN 6"/>
    <property type="match status" value="1"/>
</dbReference>
<dbReference type="AlphaFoldDB" id="A0A2J7ZH95"/>
<sequence length="91" mass="10022">MLSRELLDFLRGRSVDCCVETAGDDLYHWVVASLASLLPLSACSSVFVRVDETAVQLWKAIVVGPEDTPYSGGCFLFDFYFPASYPNAPPQ</sequence>
<accession>A0A2J7ZH95</accession>
<feature type="non-terminal residue" evidence="4">
    <location>
        <position position="91"/>
    </location>
</feature>
<dbReference type="Pfam" id="PF00179">
    <property type="entry name" value="UQ_con"/>
    <property type="match status" value="1"/>
</dbReference>
<dbReference type="GO" id="GO:0016740">
    <property type="term" value="F:transferase activity"/>
    <property type="evidence" value="ECO:0007669"/>
    <property type="project" value="UniProtKB-KW"/>
</dbReference>
<evidence type="ECO:0000259" key="3">
    <source>
        <dbReference type="PROSITE" id="PS50127"/>
    </source>
</evidence>
<protein>
    <submittedName>
        <fullName evidence="4">Putative ubiquitin-conjugating enzyme protein 17</fullName>
    </submittedName>
</protein>
<reference evidence="4 5" key="1">
    <citation type="journal article" date="2017" name="Mol. Biol. Evol.">
        <title>The 4-celled Tetrabaena socialis nuclear genome reveals the essential components for genetic control of cell number at the origin of multicellularity in the volvocine lineage.</title>
        <authorList>
            <person name="Featherston J."/>
            <person name="Arakaki Y."/>
            <person name="Hanschen E.R."/>
            <person name="Ferris P.J."/>
            <person name="Michod R.E."/>
            <person name="Olson B.J.S.C."/>
            <person name="Nozaki H."/>
            <person name="Durand P.M."/>
        </authorList>
    </citation>
    <scope>NUCLEOTIDE SEQUENCE [LARGE SCALE GENOMIC DNA]</scope>
    <source>
        <strain evidence="4 5">NIES-571</strain>
    </source>
</reference>
<evidence type="ECO:0000256" key="2">
    <source>
        <dbReference type="ARBA" id="ARBA00022786"/>
    </source>
</evidence>
<keyword evidence="5" id="KW-1185">Reference proteome</keyword>
<dbReference type="EMBL" id="PGGS01002414">
    <property type="protein sequence ID" value="PNG99640.1"/>
    <property type="molecule type" value="Genomic_DNA"/>
</dbReference>
<evidence type="ECO:0000313" key="4">
    <source>
        <dbReference type="EMBL" id="PNG99640.1"/>
    </source>
</evidence>
<dbReference type="PANTHER" id="PTHR46116">
    <property type="entry name" value="(E3-INDEPENDENT) E2 UBIQUITIN-CONJUGATING ENZYME"/>
    <property type="match status" value="1"/>
</dbReference>
<organism evidence="4 5">
    <name type="scientific">Tetrabaena socialis</name>
    <dbReference type="NCBI Taxonomy" id="47790"/>
    <lineage>
        <taxon>Eukaryota</taxon>
        <taxon>Viridiplantae</taxon>
        <taxon>Chlorophyta</taxon>
        <taxon>core chlorophytes</taxon>
        <taxon>Chlorophyceae</taxon>
        <taxon>CS clade</taxon>
        <taxon>Chlamydomonadales</taxon>
        <taxon>Tetrabaenaceae</taxon>
        <taxon>Tetrabaena</taxon>
    </lineage>
</organism>